<dbReference type="PANTHER" id="PTHR44757">
    <property type="entry name" value="DIGUANYLATE CYCLASE DGCP"/>
    <property type="match status" value="1"/>
</dbReference>
<dbReference type="Pfam" id="PF00563">
    <property type="entry name" value="EAL"/>
    <property type="match status" value="1"/>
</dbReference>
<feature type="transmembrane region" description="Helical" evidence="1">
    <location>
        <begin position="145"/>
        <end position="165"/>
    </location>
</feature>
<dbReference type="InterPro" id="IPR043128">
    <property type="entry name" value="Rev_trsase/Diguanyl_cyclase"/>
</dbReference>
<dbReference type="PANTHER" id="PTHR44757:SF2">
    <property type="entry name" value="BIOFILM ARCHITECTURE MAINTENANCE PROTEIN MBAA"/>
    <property type="match status" value="1"/>
</dbReference>
<feature type="transmembrane region" description="Helical" evidence="1">
    <location>
        <begin position="174"/>
        <end position="192"/>
    </location>
</feature>
<dbReference type="InterPro" id="IPR035919">
    <property type="entry name" value="EAL_sf"/>
</dbReference>
<feature type="transmembrane region" description="Helical" evidence="1">
    <location>
        <begin position="113"/>
        <end position="133"/>
    </location>
</feature>
<dbReference type="PROSITE" id="PS50887">
    <property type="entry name" value="GGDEF"/>
    <property type="match status" value="1"/>
</dbReference>
<keyword evidence="1" id="KW-1133">Transmembrane helix</keyword>
<dbReference type="InterPro" id="IPR000160">
    <property type="entry name" value="GGDEF_dom"/>
</dbReference>
<dbReference type="CDD" id="cd01949">
    <property type="entry name" value="GGDEF"/>
    <property type="match status" value="1"/>
</dbReference>
<organism evidence="5 6">
    <name type="scientific">Mesorhizobium salmacidum</name>
    <dbReference type="NCBI Taxonomy" id="3015171"/>
    <lineage>
        <taxon>Bacteria</taxon>
        <taxon>Pseudomonadati</taxon>
        <taxon>Pseudomonadota</taxon>
        <taxon>Alphaproteobacteria</taxon>
        <taxon>Hyphomicrobiales</taxon>
        <taxon>Phyllobacteriaceae</taxon>
        <taxon>Mesorhizobium</taxon>
    </lineage>
</organism>
<evidence type="ECO:0000313" key="5">
    <source>
        <dbReference type="EMBL" id="MEI9413210.1"/>
    </source>
</evidence>
<dbReference type="EMBL" id="JAPYKS010000058">
    <property type="protein sequence ID" value="MEI9413210.1"/>
    <property type="molecule type" value="Genomic_DNA"/>
</dbReference>
<feature type="domain" description="GGDEF" evidence="3">
    <location>
        <begin position="393"/>
        <end position="526"/>
    </location>
</feature>
<feature type="domain" description="MHYT" evidence="4">
    <location>
        <begin position="11"/>
        <end position="198"/>
    </location>
</feature>
<keyword evidence="1" id="KW-0812">Transmembrane</keyword>
<feature type="transmembrane region" description="Helical" evidence="1">
    <location>
        <begin position="81"/>
        <end position="101"/>
    </location>
</feature>
<dbReference type="SUPFAM" id="SSF55073">
    <property type="entry name" value="Nucleotide cyclase"/>
    <property type="match status" value="1"/>
</dbReference>
<dbReference type="Proteomes" id="UP001387293">
    <property type="component" value="Unassembled WGS sequence"/>
</dbReference>
<accession>A0ABU8L5I6</accession>
<protein>
    <submittedName>
        <fullName evidence="5">EAL domain-containing protein</fullName>
    </submittedName>
</protein>
<comment type="caution">
    <text evidence="5">The sequence shown here is derived from an EMBL/GenBank/DDBJ whole genome shotgun (WGS) entry which is preliminary data.</text>
</comment>
<dbReference type="InterPro" id="IPR001633">
    <property type="entry name" value="EAL_dom"/>
</dbReference>
<dbReference type="InterPro" id="IPR052155">
    <property type="entry name" value="Biofilm_reg_signaling"/>
</dbReference>
<dbReference type="SMART" id="SM00267">
    <property type="entry name" value="GGDEF"/>
    <property type="match status" value="1"/>
</dbReference>
<name>A0ABU8L5I6_9HYPH</name>
<dbReference type="Pfam" id="PF03707">
    <property type="entry name" value="MHYT"/>
    <property type="match status" value="3"/>
</dbReference>
<dbReference type="SUPFAM" id="SSF141868">
    <property type="entry name" value="EAL domain-like"/>
    <property type="match status" value="1"/>
</dbReference>
<feature type="transmembrane region" description="Helical" evidence="1">
    <location>
        <begin position="46"/>
        <end position="69"/>
    </location>
</feature>
<feature type="transmembrane region" description="Helical" evidence="1">
    <location>
        <begin position="212"/>
        <end position="233"/>
    </location>
</feature>
<dbReference type="Gene3D" id="3.20.20.450">
    <property type="entry name" value="EAL domain"/>
    <property type="match status" value="1"/>
</dbReference>
<evidence type="ECO:0000259" key="4">
    <source>
        <dbReference type="PROSITE" id="PS50924"/>
    </source>
</evidence>
<gene>
    <name evidence="5" type="ORF">O7A60_31425</name>
</gene>
<dbReference type="InterPro" id="IPR005330">
    <property type="entry name" value="MHYT_dom"/>
</dbReference>
<evidence type="ECO:0000259" key="2">
    <source>
        <dbReference type="PROSITE" id="PS50883"/>
    </source>
</evidence>
<dbReference type="SMART" id="SM00052">
    <property type="entry name" value="EAL"/>
    <property type="match status" value="1"/>
</dbReference>
<dbReference type="Gene3D" id="3.30.70.270">
    <property type="match status" value="1"/>
</dbReference>
<evidence type="ECO:0000313" key="6">
    <source>
        <dbReference type="Proteomes" id="UP001387293"/>
    </source>
</evidence>
<sequence>MNAVFVLWAMHDPWLVTIAIFICALSTFAALALIHHAKAAAGYIHLAWIGVAAVAVGSGIWATHFVAMLAYSPGYQTGYGLAQMLLSLASGIICAGIGFWLATRGRTRFDAPAGGGVLGLGIACMDYLGMAALKIGGAIVWNDGLIALSIVAGVSLGALSLLVGLSRASMASRLGGAGILTIAICSMHFTGMMDAGLGNCFSVVTADDATPFNLSLAVAIVSSMILIASLTGLRLDLRDKRRRILEQGRMRGLADAALEGLLVCNGHQIITINTSLSVLVGRERDDVANKGLELFFDEGTIATLLATPDTAIEADLKVVHGGLSVPAELILRNIDYCGTERHLIAVRDLSARKKAERDFLFLTRHDSLTGLSNRADYDRQLADEISRAKHNGHKLALLFVELNRFKHVKDRFGHAAGDALLRRVTQCTKASLTGCSFAARLGGEEFAIVIPNLERREEAGYFAQRLLSAFQASNADNDTPYEITASIGVAVLPDDAADAQGLASSADAALHQAKQGGREGYRLFESAMGVEMRDRRQMEIDLRVAIAHDELRLAYQPQMNIDSGTIGGFEVLVRWHHPIHGDISPAVFIPIAEESGQISQIDAWVLRQACADAVTWKNPMSIAVNVSAIQLQSGTLAELILETLVSTGLSPKRLEIEITETAMVHDLDQALVTLRGVKALGVKIAMDDFGTGYSSLANLRAFPFDKIKIDHSFVGGVDCNEHSAAIVRAVLGLGAALRLPVVAEGVEREEELDFLRTEKCAQAQGYLVSKPTSIAAFDSLTNADQKADGIATTHKTAPTLRLVG</sequence>
<keyword evidence="6" id="KW-1185">Reference proteome</keyword>
<dbReference type="Pfam" id="PF00990">
    <property type="entry name" value="GGDEF"/>
    <property type="match status" value="1"/>
</dbReference>
<dbReference type="PROSITE" id="PS50924">
    <property type="entry name" value="MHYT"/>
    <property type="match status" value="1"/>
</dbReference>
<evidence type="ECO:0000259" key="3">
    <source>
        <dbReference type="PROSITE" id="PS50887"/>
    </source>
</evidence>
<dbReference type="CDD" id="cd01948">
    <property type="entry name" value="EAL"/>
    <property type="match status" value="1"/>
</dbReference>
<feature type="transmembrane region" description="Helical" evidence="1">
    <location>
        <begin position="14"/>
        <end position="34"/>
    </location>
</feature>
<dbReference type="RefSeq" id="WP_337109525.1">
    <property type="nucleotide sequence ID" value="NZ_JAPYKS010000058.1"/>
</dbReference>
<dbReference type="PROSITE" id="PS50883">
    <property type="entry name" value="EAL"/>
    <property type="match status" value="1"/>
</dbReference>
<reference evidence="5 6" key="1">
    <citation type="submission" date="2022-12" db="EMBL/GenBank/DDBJ databases">
        <authorList>
            <person name="Muema E."/>
        </authorList>
    </citation>
    <scope>NUCLEOTIDE SEQUENCE [LARGE SCALE GENOMIC DNA]</scope>
    <source>
        <strain evidence="6">1326</strain>
    </source>
</reference>
<dbReference type="InterPro" id="IPR029787">
    <property type="entry name" value="Nucleotide_cyclase"/>
</dbReference>
<keyword evidence="1" id="KW-0472">Membrane</keyword>
<dbReference type="NCBIfam" id="TIGR00254">
    <property type="entry name" value="GGDEF"/>
    <property type="match status" value="1"/>
</dbReference>
<feature type="domain" description="EAL" evidence="2">
    <location>
        <begin position="535"/>
        <end position="785"/>
    </location>
</feature>
<evidence type="ECO:0000256" key="1">
    <source>
        <dbReference type="PROSITE-ProRule" id="PRU00244"/>
    </source>
</evidence>
<proteinExistence type="predicted"/>